<reference evidence="1" key="2">
    <citation type="journal article" date="2015" name="Data Brief">
        <title>Shoot transcriptome of the giant reed, Arundo donax.</title>
        <authorList>
            <person name="Barrero R.A."/>
            <person name="Guerrero F.D."/>
            <person name="Moolhuijzen P."/>
            <person name="Goolsby J.A."/>
            <person name="Tidwell J."/>
            <person name="Bellgard S.E."/>
            <person name="Bellgard M.I."/>
        </authorList>
    </citation>
    <scope>NUCLEOTIDE SEQUENCE</scope>
    <source>
        <tissue evidence="1">Shoot tissue taken approximately 20 cm above the soil surface</tissue>
    </source>
</reference>
<dbReference type="EMBL" id="GBRH01179390">
    <property type="protein sequence ID" value="JAE18506.1"/>
    <property type="molecule type" value="Transcribed_RNA"/>
</dbReference>
<organism evidence="1">
    <name type="scientific">Arundo donax</name>
    <name type="common">Giant reed</name>
    <name type="synonym">Donax arundinaceus</name>
    <dbReference type="NCBI Taxonomy" id="35708"/>
    <lineage>
        <taxon>Eukaryota</taxon>
        <taxon>Viridiplantae</taxon>
        <taxon>Streptophyta</taxon>
        <taxon>Embryophyta</taxon>
        <taxon>Tracheophyta</taxon>
        <taxon>Spermatophyta</taxon>
        <taxon>Magnoliopsida</taxon>
        <taxon>Liliopsida</taxon>
        <taxon>Poales</taxon>
        <taxon>Poaceae</taxon>
        <taxon>PACMAD clade</taxon>
        <taxon>Arundinoideae</taxon>
        <taxon>Arundineae</taxon>
        <taxon>Arundo</taxon>
    </lineage>
</organism>
<protein>
    <submittedName>
        <fullName evidence="1">Uncharacterized protein</fullName>
    </submittedName>
</protein>
<evidence type="ECO:0000313" key="1">
    <source>
        <dbReference type="EMBL" id="JAE18506.1"/>
    </source>
</evidence>
<proteinExistence type="predicted"/>
<reference evidence="1" key="1">
    <citation type="submission" date="2014-09" db="EMBL/GenBank/DDBJ databases">
        <authorList>
            <person name="Magalhaes I.L.F."/>
            <person name="Oliveira U."/>
            <person name="Santos F.R."/>
            <person name="Vidigal T.H.D.A."/>
            <person name="Brescovit A.D."/>
            <person name="Santos A.J."/>
        </authorList>
    </citation>
    <scope>NUCLEOTIDE SEQUENCE</scope>
    <source>
        <tissue evidence="1">Shoot tissue taken approximately 20 cm above the soil surface</tissue>
    </source>
</reference>
<name>A0A0A9G7I2_ARUDO</name>
<dbReference type="AlphaFoldDB" id="A0A0A9G7I2"/>
<accession>A0A0A9G7I2</accession>
<sequence length="49" mass="5748">MTDHGPYVMFYMFTTLGRSRLGNSLHKVCQYHALVKWIKTECVQKIITT</sequence>